<gene>
    <name evidence="1" type="ORF">SPELUC_LOCUS12476</name>
</gene>
<evidence type="ECO:0000313" key="1">
    <source>
        <dbReference type="EMBL" id="CAG8721561.1"/>
    </source>
</evidence>
<protein>
    <submittedName>
        <fullName evidence="1">15559_t:CDS:1</fullName>
    </submittedName>
</protein>
<evidence type="ECO:0000313" key="2">
    <source>
        <dbReference type="Proteomes" id="UP000789366"/>
    </source>
</evidence>
<name>A0ACA9PSP3_9GLOM</name>
<feature type="non-terminal residue" evidence="1">
    <location>
        <position position="48"/>
    </location>
</feature>
<sequence>MNISKWCRQTSAKSGDANGMFKVKGHDEHGVGAEENKASGWCLKQVEG</sequence>
<comment type="caution">
    <text evidence="1">The sequence shown here is derived from an EMBL/GenBank/DDBJ whole genome shotgun (WGS) entry which is preliminary data.</text>
</comment>
<keyword evidence="2" id="KW-1185">Reference proteome</keyword>
<proteinExistence type="predicted"/>
<accession>A0ACA9PSP3</accession>
<dbReference type="EMBL" id="CAJVPW010029570">
    <property type="protein sequence ID" value="CAG8721561.1"/>
    <property type="molecule type" value="Genomic_DNA"/>
</dbReference>
<reference evidence="1" key="1">
    <citation type="submission" date="2021-06" db="EMBL/GenBank/DDBJ databases">
        <authorList>
            <person name="Kallberg Y."/>
            <person name="Tangrot J."/>
            <person name="Rosling A."/>
        </authorList>
    </citation>
    <scope>NUCLEOTIDE SEQUENCE</scope>
    <source>
        <strain evidence="1">28 12/20/2015</strain>
    </source>
</reference>
<dbReference type="Proteomes" id="UP000789366">
    <property type="component" value="Unassembled WGS sequence"/>
</dbReference>
<organism evidence="1 2">
    <name type="scientific">Cetraspora pellucida</name>
    <dbReference type="NCBI Taxonomy" id="1433469"/>
    <lineage>
        <taxon>Eukaryota</taxon>
        <taxon>Fungi</taxon>
        <taxon>Fungi incertae sedis</taxon>
        <taxon>Mucoromycota</taxon>
        <taxon>Glomeromycotina</taxon>
        <taxon>Glomeromycetes</taxon>
        <taxon>Diversisporales</taxon>
        <taxon>Gigasporaceae</taxon>
        <taxon>Cetraspora</taxon>
    </lineage>
</organism>